<dbReference type="AlphaFoldDB" id="A0A8S1DFC4"/>
<keyword evidence="3" id="KW-0732">Signal</keyword>
<dbReference type="Proteomes" id="UP000494165">
    <property type="component" value="Unassembled WGS sequence"/>
</dbReference>
<evidence type="ECO:0000256" key="2">
    <source>
        <dbReference type="ARBA" id="ARBA00024195"/>
    </source>
</evidence>
<dbReference type="InterPro" id="IPR001254">
    <property type="entry name" value="Trypsin_dom"/>
</dbReference>
<keyword evidence="1" id="KW-1015">Disulfide bond</keyword>
<dbReference type="InterPro" id="IPR043504">
    <property type="entry name" value="Peptidase_S1_PA_chymotrypsin"/>
</dbReference>
<comment type="similarity">
    <text evidence="2">Belongs to the peptidase S1 family. CLIP subfamily.</text>
</comment>
<name>A0A8S1DFC4_9INSE</name>
<protein>
    <recommendedName>
        <fullName evidence="4">Peptidase S1 domain-containing protein</fullName>
    </recommendedName>
</protein>
<evidence type="ECO:0000256" key="3">
    <source>
        <dbReference type="SAM" id="SignalP"/>
    </source>
</evidence>
<feature type="domain" description="Peptidase S1" evidence="4">
    <location>
        <begin position="430"/>
        <end position="668"/>
    </location>
</feature>
<dbReference type="OrthoDB" id="5597713at2759"/>
<gene>
    <name evidence="5" type="ORF">CLODIP_2_CD11949</name>
</gene>
<evidence type="ECO:0000256" key="1">
    <source>
        <dbReference type="ARBA" id="ARBA00023157"/>
    </source>
</evidence>
<dbReference type="Pfam" id="PF00089">
    <property type="entry name" value="Trypsin"/>
    <property type="match status" value="2"/>
</dbReference>
<accession>A0A8S1DFC4</accession>
<evidence type="ECO:0000259" key="4">
    <source>
        <dbReference type="PROSITE" id="PS50240"/>
    </source>
</evidence>
<sequence length="672" mass="71753">MRTAQWIVVLALLAQAFAAVTDRPDEDAEKLYDLHEENITKEYTLEELLTDSNYTEIEALLAMENGETTTNFEFDAGTEKPSEEDQLEFHNGTDPNSRILGGTAVETDTFAQYNYHVLVVSKTAADIERWFCGGTLLSGTWALTAAHCVVLVSTINVYYGTHSDPLATTPKTATAYIHPGFRLNLMINDIALLKMSTPLTLSGTIGIARLSLVKPTVALDNVALTTMGFGPKTDAQSLATTGTTPLTLNVVEVTNVKKSTCNANTIDVYVSYPGNTGCLGTSSGTKGICFGDEGGPVLYTSSSESTAKIIGVNSQSREDDQLKSVAAAGSTMRTSRRIVVLALLAQAIAAVTDRPDEDAEKLGNLHEENITKEYTLEELLTDSNYTEIEALLAKENGESTTNFEVDAATEKPSEEDRLEFHNGTDPSIRILGGTAVTSDTFAQYNYHVLVVGTTGADITRRICGGALLSATWALTAAHCVVLTSKITVYPGKFSDPFAAAPTIATATIHPGFINFLTNDIALLKMSSPLTLSGTIGVARLSLVKPSAALDNAALTIMGFGPETDGTGLPMPLTLNVVELTNVKKSKCNADLSTVYLNFPVNTGCLGTSSATKGLCFIDEGGPVLYKSSSEPTAKIIGVGSQSLGCPSDYPSSFTWIYPYIGWITTTTRRNFT</sequence>
<dbReference type="GO" id="GO:0006508">
    <property type="term" value="P:proteolysis"/>
    <property type="evidence" value="ECO:0007669"/>
    <property type="project" value="InterPro"/>
</dbReference>
<dbReference type="InterPro" id="IPR001314">
    <property type="entry name" value="Peptidase_S1A"/>
</dbReference>
<reference evidence="5 6" key="1">
    <citation type="submission" date="2020-04" db="EMBL/GenBank/DDBJ databases">
        <authorList>
            <person name="Alioto T."/>
            <person name="Alioto T."/>
            <person name="Gomez Garrido J."/>
        </authorList>
    </citation>
    <scope>NUCLEOTIDE SEQUENCE [LARGE SCALE GENOMIC DNA]</scope>
</reference>
<evidence type="ECO:0000313" key="5">
    <source>
        <dbReference type="EMBL" id="CAB3381097.1"/>
    </source>
</evidence>
<comment type="caution">
    <text evidence="5">The sequence shown here is derived from an EMBL/GenBank/DDBJ whole genome shotgun (WGS) entry which is preliminary data.</text>
</comment>
<dbReference type="InterPro" id="IPR009003">
    <property type="entry name" value="Peptidase_S1_PA"/>
</dbReference>
<dbReference type="GO" id="GO:0004252">
    <property type="term" value="F:serine-type endopeptidase activity"/>
    <property type="evidence" value="ECO:0007669"/>
    <property type="project" value="InterPro"/>
</dbReference>
<dbReference type="Gene3D" id="2.40.10.10">
    <property type="entry name" value="Trypsin-like serine proteases"/>
    <property type="match status" value="2"/>
</dbReference>
<proteinExistence type="inferred from homology"/>
<feature type="chain" id="PRO_5035890492" description="Peptidase S1 domain-containing protein" evidence="3">
    <location>
        <begin position="19"/>
        <end position="672"/>
    </location>
</feature>
<dbReference type="EMBL" id="CADEPI010000224">
    <property type="protein sequence ID" value="CAB3381097.1"/>
    <property type="molecule type" value="Genomic_DNA"/>
</dbReference>
<keyword evidence="6" id="KW-1185">Reference proteome</keyword>
<dbReference type="InterPro" id="IPR018114">
    <property type="entry name" value="TRYPSIN_HIS"/>
</dbReference>
<dbReference type="InterPro" id="IPR051487">
    <property type="entry name" value="Ser/Thr_Proteases_Immune/Dev"/>
</dbReference>
<dbReference type="PANTHER" id="PTHR24256">
    <property type="entry name" value="TRYPTASE-RELATED"/>
    <property type="match status" value="1"/>
</dbReference>
<feature type="domain" description="Peptidase S1" evidence="4">
    <location>
        <begin position="99"/>
        <end position="349"/>
    </location>
</feature>
<dbReference type="SMART" id="SM00020">
    <property type="entry name" value="Tryp_SPc"/>
    <property type="match status" value="2"/>
</dbReference>
<feature type="signal peptide" evidence="3">
    <location>
        <begin position="1"/>
        <end position="18"/>
    </location>
</feature>
<evidence type="ECO:0000313" key="6">
    <source>
        <dbReference type="Proteomes" id="UP000494165"/>
    </source>
</evidence>
<dbReference type="PROSITE" id="PS50240">
    <property type="entry name" value="TRYPSIN_DOM"/>
    <property type="match status" value="2"/>
</dbReference>
<dbReference type="SUPFAM" id="SSF50494">
    <property type="entry name" value="Trypsin-like serine proteases"/>
    <property type="match status" value="2"/>
</dbReference>
<organism evidence="5 6">
    <name type="scientific">Cloeon dipterum</name>
    <dbReference type="NCBI Taxonomy" id="197152"/>
    <lineage>
        <taxon>Eukaryota</taxon>
        <taxon>Metazoa</taxon>
        <taxon>Ecdysozoa</taxon>
        <taxon>Arthropoda</taxon>
        <taxon>Hexapoda</taxon>
        <taxon>Insecta</taxon>
        <taxon>Pterygota</taxon>
        <taxon>Palaeoptera</taxon>
        <taxon>Ephemeroptera</taxon>
        <taxon>Pisciforma</taxon>
        <taxon>Baetidae</taxon>
        <taxon>Cloeon</taxon>
    </lineage>
</organism>
<dbReference type="PRINTS" id="PR00722">
    <property type="entry name" value="CHYMOTRYPSIN"/>
</dbReference>
<dbReference type="PROSITE" id="PS00134">
    <property type="entry name" value="TRYPSIN_HIS"/>
    <property type="match status" value="2"/>
</dbReference>